<dbReference type="InterPro" id="IPR011006">
    <property type="entry name" value="CheY-like_superfamily"/>
</dbReference>
<dbReference type="InterPro" id="IPR029016">
    <property type="entry name" value="GAF-like_dom_sf"/>
</dbReference>
<dbReference type="PANTHER" id="PTHR43719:SF28">
    <property type="entry name" value="PEROXIDE STRESS-ACTIVATED HISTIDINE KINASE MAK1-RELATED"/>
    <property type="match status" value="1"/>
</dbReference>
<dbReference type="GeneID" id="63855079"/>
<dbReference type="InterPro" id="IPR003594">
    <property type="entry name" value="HATPase_dom"/>
</dbReference>
<dbReference type="Gene3D" id="1.10.287.130">
    <property type="match status" value="1"/>
</dbReference>
<accession>A0A9P4GHM6</accession>
<dbReference type="Gene3D" id="3.30.565.10">
    <property type="entry name" value="Histidine kinase-like ATPase, C-terminal domain"/>
    <property type="match status" value="1"/>
</dbReference>
<keyword evidence="6" id="KW-1185">Reference proteome</keyword>
<dbReference type="Pfam" id="PF02518">
    <property type="entry name" value="HATPase_c"/>
    <property type="match status" value="1"/>
</dbReference>
<dbReference type="RefSeq" id="XP_040788035.1">
    <property type="nucleotide sequence ID" value="XM_040937829.1"/>
</dbReference>
<dbReference type="InterPro" id="IPR001789">
    <property type="entry name" value="Sig_transdc_resp-reg_receiver"/>
</dbReference>
<dbReference type="CDD" id="cd17546">
    <property type="entry name" value="REC_hyHK_CKI1_RcsC-like"/>
    <property type="match status" value="1"/>
</dbReference>
<dbReference type="InterPro" id="IPR050956">
    <property type="entry name" value="2C_system_His_kinase"/>
</dbReference>
<evidence type="ECO:0000313" key="5">
    <source>
        <dbReference type="EMBL" id="KAF1845472.1"/>
    </source>
</evidence>
<dbReference type="Proteomes" id="UP000800039">
    <property type="component" value="Unassembled WGS sequence"/>
</dbReference>
<dbReference type="SUPFAM" id="SSF52172">
    <property type="entry name" value="CheY-like"/>
    <property type="match status" value="1"/>
</dbReference>
<dbReference type="Gene3D" id="3.40.50.2300">
    <property type="match status" value="1"/>
</dbReference>
<reference evidence="5" key="1">
    <citation type="submission" date="2020-01" db="EMBL/GenBank/DDBJ databases">
        <authorList>
            <consortium name="DOE Joint Genome Institute"/>
            <person name="Haridas S."/>
            <person name="Albert R."/>
            <person name="Binder M."/>
            <person name="Bloem J."/>
            <person name="Labutti K."/>
            <person name="Salamov A."/>
            <person name="Andreopoulos B."/>
            <person name="Baker S.E."/>
            <person name="Barry K."/>
            <person name="Bills G."/>
            <person name="Bluhm B.H."/>
            <person name="Cannon C."/>
            <person name="Castanera R."/>
            <person name="Culley D.E."/>
            <person name="Daum C."/>
            <person name="Ezra D."/>
            <person name="Gonzalez J.B."/>
            <person name="Henrissat B."/>
            <person name="Kuo A."/>
            <person name="Liang C."/>
            <person name="Lipzen A."/>
            <person name="Lutzoni F."/>
            <person name="Magnuson J."/>
            <person name="Mondo S."/>
            <person name="Nolan M."/>
            <person name="Ohm R."/>
            <person name="Pangilinan J."/>
            <person name="Park H.-J."/>
            <person name="Ramirez L."/>
            <person name="Alfaro M."/>
            <person name="Sun H."/>
            <person name="Tritt A."/>
            <person name="Yoshinaga Y."/>
            <person name="Zwiers L.-H."/>
            <person name="Turgeon B.G."/>
            <person name="Goodwin S.B."/>
            <person name="Spatafora J.W."/>
            <person name="Crous P.W."/>
            <person name="Grigoriev I.V."/>
        </authorList>
    </citation>
    <scope>NUCLEOTIDE SEQUENCE</scope>
    <source>
        <strain evidence="5">CBS 394.84</strain>
    </source>
</reference>
<proteinExistence type="predicted"/>
<dbReference type="SMART" id="SM00387">
    <property type="entry name" value="HATPase_c"/>
    <property type="match status" value="1"/>
</dbReference>
<dbReference type="InterPro" id="IPR036890">
    <property type="entry name" value="HATPase_C_sf"/>
</dbReference>
<dbReference type="Pfam" id="PF00512">
    <property type="entry name" value="HisKA"/>
    <property type="match status" value="1"/>
</dbReference>
<comment type="caution">
    <text evidence="5">The sequence shown here is derived from an EMBL/GenBank/DDBJ whole genome shotgun (WGS) entry which is preliminary data.</text>
</comment>
<evidence type="ECO:0000259" key="4">
    <source>
        <dbReference type="PROSITE" id="PS50110"/>
    </source>
</evidence>
<dbReference type="EMBL" id="ML976616">
    <property type="protein sequence ID" value="KAF1845472.1"/>
    <property type="molecule type" value="Genomic_DNA"/>
</dbReference>
<evidence type="ECO:0000313" key="6">
    <source>
        <dbReference type="Proteomes" id="UP000800039"/>
    </source>
</evidence>
<dbReference type="InterPro" id="IPR005467">
    <property type="entry name" value="His_kinase_dom"/>
</dbReference>
<evidence type="ECO:0008006" key="7">
    <source>
        <dbReference type="Google" id="ProtNLM"/>
    </source>
</evidence>
<dbReference type="SUPFAM" id="SSF55874">
    <property type="entry name" value="ATPase domain of HSP90 chaperone/DNA topoisomerase II/histidine kinase"/>
    <property type="match status" value="1"/>
</dbReference>
<dbReference type="InterPro" id="IPR036097">
    <property type="entry name" value="HisK_dim/P_sf"/>
</dbReference>
<dbReference type="CDD" id="cd00082">
    <property type="entry name" value="HisKA"/>
    <property type="match status" value="1"/>
</dbReference>
<dbReference type="GO" id="GO:0000155">
    <property type="term" value="F:phosphorelay sensor kinase activity"/>
    <property type="evidence" value="ECO:0007669"/>
    <property type="project" value="InterPro"/>
</dbReference>
<feature type="modified residue" description="4-aspartylphosphate" evidence="2">
    <location>
        <position position="925"/>
    </location>
</feature>
<dbReference type="PROSITE" id="PS50110">
    <property type="entry name" value="RESPONSE_REGULATORY"/>
    <property type="match status" value="1"/>
</dbReference>
<evidence type="ECO:0000256" key="1">
    <source>
        <dbReference type="ARBA" id="ARBA00022553"/>
    </source>
</evidence>
<dbReference type="SMART" id="SM00388">
    <property type="entry name" value="HisKA"/>
    <property type="match status" value="1"/>
</dbReference>
<dbReference type="PROSITE" id="PS50109">
    <property type="entry name" value="HIS_KIN"/>
    <property type="match status" value="1"/>
</dbReference>
<feature type="domain" description="Histidine kinase" evidence="3">
    <location>
        <begin position="418"/>
        <end position="658"/>
    </location>
</feature>
<dbReference type="Pfam" id="PF00072">
    <property type="entry name" value="Response_reg"/>
    <property type="match status" value="1"/>
</dbReference>
<evidence type="ECO:0000256" key="2">
    <source>
        <dbReference type="PROSITE-ProRule" id="PRU00169"/>
    </source>
</evidence>
<dbReference type="PANTHER" id="PTHR43719">
    <property type="entry name" value="TWO-COMPONENT HISTIDINE KINASE"/>
    <property type="match status" value="1"/>
</dbReference>
<keyword evidence="1 2" id="KW-0597">Phosphoprotein</keyword>
<dbReference type="InterPro" id="IPR003661">
    <property type="entry name" value="HisK_dim/P_dom"/>
</dbReference>
<sequence length="1000" mass="111447">MQSATGQRAPFFPRADTVLPFKHDPPSPTSRPTVVAPILDVEHVDYALKPWSDEFARSVYPEKDDNWAPATIPLRLECPPHCATDRYLFPTLTRNERLRLTMVFYYTRGALDDQELLSRLQEKVHLAKESSGWDFVIAGLLDHNTYTRVATVGLPLAILPRRESTCAHTVNQPPGTLFSLLDMPKDWRFEKSPHVEKGGLRAYAGVPLQFETEFGEHVAFGSICVASNSVQGPLSKTQQRTLARLADWIVADIVHSAKAKRQRDRRRMLEMLAKAQKLCDDDVDMTKAIPEMLQEAYPGTTVGIHQTTNGQIILDGGTVFKTADLEHGLWEDTEQFDHVIEELNHLDMGTSRVVRVISTQCASQRVPTFLVVGCNDFRMIFDDVDSWFVNMCATILSRYWQSRLLKEALNVKETFLRGITHSLRTPIHGILGSVELLTEELKSLNVVPMSATTSPGTTPNVEQLDPSVYIRTIRTSARELIATVNSLIKLNQWADIAQAERHTALHTVGELESALLNESYAAMPEKVSSRPSVLIHHHFPPNLNMLAFDLRLFLDSIQPLVTNGIQHAEGGVVAVTLSVSHDYSSLIVDVEDNGRGISSCDHERIFNAYEKVDPNTAEAGLGLTLACRSALLMNGTVSLVSSRLGGGSHFRAIFSEPICASSFPPSRSIKERLIQLPPIFGRMSFDSRTSPLGRYFSKYLTVHGYVESETSNSSLLVLDFTPNLAELYKHISQISKGQVAICLVPESAYLFDFDGKHIQRQDNIVYARGPFLSTTFEEALQEADMILAEFGSATTDPEIRPYDSVPFKPAPEVALIIDGLAELSPQRGSIFPQSVQSELEQSIQTLHIETEPLIPVVLSSPESKQPMALLVDDNAINLRLLKMYCSRRALPYQAATDGEQAVSHFLDNRSPADNPQQPIELIFMDLQMPVRDGIEATRQIRALEAENGWKKSVIFIVTGQDSPSDRKNAEDVGADGYLVKPVGPKVLDRWVKHWFPNARV</sequence>
<dbReference type="SUPFAM" id="SSF55781">
    <property type="entry name" value="GAF domain-like"/>
    <property type="match status" value="1"/>
</dbReference>
<dbReference type="SUPFAM" id="SSF47384">
    <property type="entry name" value="Homodimeric domain of signal transducing histidine kinase"/>
    <property type="match status" value="1"/>
</dbReference>
<dbReference type="Gene3D" id="3.30.450.40">
    <property type="match status" value="1"/>
</dbReference>
<gene>
    <name evidence="5" type="ORF">K460DRAFT_416731</name>
</gene>
<dbReference type="AlphaFoldDB" id="A0A9P4GHM6"/>
<organism evidence="5 6">
    <name type="scientific">Cucurbitaria berberidis CBS 394.84</name>
    <dbReference type="NCBI Taxonomy" id="1168544"/>
    <lineage>
        <taxon>Eukaryota</taxon>
        <taxon>Fungi</taxon>
        <taxon>Dikarya</taxon>
        <taxon>Ascomycota</taxon>
        <taxon>Pezizomycotina</taxon>
        <taxon>Dothideomycetes</taxon>
        <taxon>Pleosporomycetidae</taxon>
        <taxon>Pleosporales</taxon>
        <taxon>Pleosporineae</taxon>
        <taxon>Cucurbitariaceae</taxon>
        <taxon>Cucurbitaria</taxon>
    </lineage>
</organism>
<dbReference type="SMART" id="SM00448">
    <property type="entry name" value="REC"/>
    <property type="match status" value="1"/>
</dbReference>
<name>A0A9P4GHM6_9PLEO</name>
<protein>
    <recommendedName>
        <fullName evidence="7">Histidine kinase HHK3p</fullName>
    </recommendedName>
</protein>
<dbReference type="OrthoDB" id="21225at2759"/>
<evidence type="ECO:0000259" key="3">
    <source>
        <dbReference type="PROSITE" id="PS50109"/>
    </source>
</evidence>
<feature type="domain" description="Response regulatory" evidence="4">
    <location>
        <begin position="867"/>
        <end position="995"/>
    </location>
</feature>